<dbReference type="RefSeq" id="WP_182413961.1">
    <property type="nucleotide sequence ID" value="NZ_CP055153.1"/>
</dbReference>
<dbReference type="EMBL" id="CP055153">
    <property type="protein sequence ID" value="QMU26757.1"/>
    <property type="molecule type" value="Genomic_DNA"/>
</dbReference>
<accession>A0A7L7L1U0</accession>
<feature type="transmembrane region" description="Helical" evidence="1">
    <location>
        <begin position="184"/>
        <end position="202"/>
    </location>
</feature>
<dbReference type="AlphaFoldDB" id="A0A7L7L1U0"/>
<keyword evidence="1" id="KW-1133">Transmembrane helix</keyword>
<keyword evidence="1" id="KW-0472">Membrane</keyword>
<evidence type="ECO:0000313" key="3">
    <source>
        <dbReference type="Proteomes" id="UP000514509"/>
    </source>
</evidence>
<dbReference type="Proteomes" id="UP000514509">
    <property type="component" value="Chromosome"/>
</dbReference>
<protein>
    <recommendedName>
        <fullName evidence="4">DUF4386 family protein</fullName>
    </recommendedName>
</protein>
<reference evidence="2 3" key="2">
    <citation type="submission" date="2020-08" db="EMBL/GenBank/DDBJ databases">
        <title>Adhaeribacter dokdonensis sp. nov., isolated from the rhizosphere of Elymus tsukushiensis, a plant native to the Dokdo Islands, Republic of Korea.</title>
        <authorList>
            <person name="Ghim S.Y."/>
        </authorList>
    </citation>
    <scope>NUCLEOTIDE SEQUENCE [LARGE SCALE GENOMIC DNA]</scope>
    <source>
        <strain evidence="2 3">KUDC8001</strain>
    </source>
</reference>
<evidence type="ECO:0008006" key="4">
    <source>
        <dbReference type="Google" id="ProtNLM"/>
    </source>
</evidence>
<organism evidence="2 3">
    <name type="scientific">Adhaeribacter radiodurans</name>
    <dbReference type="NCBI Taxonomy" id="2745197"/>
    <lineage>
        <taxon>Bacteria</taxon>
        <taxon>Pseudomonadati</taxon>
        <taxon>Bacteroidota</taxon>
        <taxon>Cytophagia</taxon>
        <taxon>Cytophagales</taxon>
        <taxon>Hymenobacteraceae</taxon>
        <taxon>Adhaeribacter</taxon>
    </lineage>
</organism>
<keyword evidence="1" id="KW-0812">Transmembrane</keyword>
<feature type="transmembrane region" description="Helical" evidence="1">
    <location>
        <begin position="208"/>
        <end position="232"/>
    </location>
</feature>
<proteinExistence type="predicted"/>
<name>A0A7L7L1U0_9BACT</name>
<keyword evidence="3" id="KW-1185">Reference proteome</keyword>
<feature type="transmembrane region" description="Helical" evidence="1">
    <location>
        <begin position="30"/>
        <end position="49"/>
    </location>
</feature>
<gene>
    <name evidence="2" type="ORF">HUW48_01325</name>
</gene>
<reference evidence="2 3" key="1">
    <citation type="submission" date="2020-06" db="EMBL/GenBank/DDBJ databases">
        <authorList>
            <person name="Hwang Y.J."/>
        </authorList>
    </citation>
    <scope>NUCLEOTIDE SEQUENCE [LARGE SCALE GENOMIC DNA]</scope>
    <source>
        <strain evidence="2 3">KUDC8001</strain>
    </source>
</reference>
<dbReference type="KEGG" id="add:HUW48_01325"/>
<evidence type="ECO:0000256" key="1">
    <source>
        <dbReference type="SAM" id="Phobius"/>
    </source>
</evidence>
<feature type="transmembrane region" description="Helical" evidence="1">
    <location>
        <begin position="69"/>
        <end position="89"/>
    </location>
</feature>
<feature type="transmembrane region" description="Helical" evidence="1">
    <location>
        <begin position="156"/>
        <end position="177"/>
    </location>
</feature>
<feature type="transmembrane region" description="Helical" evidence="1">
    <location>
        <begin position="110"/>
        <end position="136"/>
    </location>
</feature>
<sequence>MSTVITASETISRPQPTVIHAKPTTLLDRIGMASGLAFVALFMYVGFLTPGPPADFTNETLAAFYKQNVANHLVGTHLASVAFLLFFIFSTTLHNLVRQQVKSNNWLPGVLLGSALMTTVIFIMGQASLAATSLMASRDVNADLVRGLDEISHITTHFFTAPLSLFLITTGVCIWLYRIMPRWIAVLNLIAGLTLVVTTGTFDHRELLHKIGVLALLVFLLSTLIMSIALLWKSRKANKSL</sequence>
<evidence type="ECO:0000313" key="2">
    <source>
        <dbReference type="EMBL" id="QMU26757.1"/>
    </source>
</evidence>